<keyword evidence="3" id="KW-1185">Reference proteome</keyword>
<dbReference type="AlphaFoldDB" id="A0A7J6FTU5"/>
<proteinExistence type="predicted"/>
<feature type="domain" description="Reverse transcriptase zinc-binding" evidence="1">
    <location>
        <begin position="1"/>
        <end position="60"/>
    </location>
</feature>
<protein>
    <recommendedName>
        <fullName evidence="1">Reverse transcriptase zinc-binding domain-containing protein</fullName>
    </recommendedName>
</protein>
<dbReference type="EMBL" id="JAATIQ010000173">
    <property type="protein sequence ID" value="KAF4374095.1"/>
    <property type="molecule type" value="Genomic_DNA"/>
</dbReference>
<sequence>MWTLPLPPKLKHFLWHTCHDILPTSHNLFKRKVLPSPTCSRCLYHDETLEHALFRCPALQESVSLLSKENDPTILSYHLRLSVDATQDVHLNKMGFRMAMHAHHGEVLLNWAMP</sequence>
<dbReference type="Proteomes" id="UP000583929">
    <property type="component" value="Unassembled WGS sequence"/>
</dbReference>
<evidence type="ECO:0000313" key="3">
    <source>
        <dbReference type="Proteomes" id="UP000583929"/>
    </source>
</evidence>
<dbReference type="Pfam" id="PF13966">
    <property type="entry name" value="zf-RVT"/>
    <property type="match status" value="1"/>
</dbReference>
<accession>A0A7J6FTU5</accession>
<evidence type="ECO:0000259" key="1">
    <source>
        <dbReference type="Pfam" id="PF13966"/>
    </source>
</evidence>
<name>A0A7J6FTU5_CANSA</name>
<evidence type="ECO:0000313" key="2">
    <source>
        <dbReference type="EMBL" id="KAF4374095.1"/>
    </source>
</evidence>
<comment type="caution">
    <text evidence="2">The sequence shown here is derived from an EMBL/GenBank/DDBJ whole genome shotgun (WGS) entry which is preliminary data.</text>
</comment>
<organism evidence="2 3">
    <name type="scientific">Cannabis sativa</name>
    <name type="common">Hemp</name>
    <name type="synonym">Marijuana</name>
    <dbReference type="NCBI Taxonomy" id="3483"/>
    <lineage>
        <taxon>Eukaryota</taxon>
        <taxon>Viridiplantae</taxon>
        <taxon>Streptophyta</taxon>
        <taxon>Embryophyta</taxon>
        <taxon>Tracheophyta</taxon>
        <taxon>Spermatophyta</taxon>
        <taxon>Magnoliopsida</taxon>
        <taxon>eudicotyledons</taxon>
        <taxon>Gunneridae</taxon>
        <taxon>Pentapetalae</taxon>
        <taxon>rosids</taxon>
        <taxon>fabids</taxon>
        <taxon>Rosales</taxon>
        <taxon>Cannabaceae</taxon>
        <taxon>Cannabis</taxon>
    </lineage>
</organism>
<dbReference type="InterPro" id="IPR026960">
    <property type="entry name" value="RVT-Znf"/>
</dbReference>
<reference evidence="2 3" key="1">
    <citation type="journal article" date="2020" name="bioRxiv">
        <title>Sequence and annotation of 42 cannabis genomes reveals extensive copy number variation in cannabinoid synthesis and pathogen resistance genes.</title>
        <authorList>
            <person name="Mckernan K.J."/>
            <person name="Helbert Y."/>
            <person name="Kane L.T."/>
            <person name="Ebling H."/>
            <person name="Zhang L."/>
            <person name="Liu B."/>
            <person name="Eaton Z."/>
            <person name="Mclaughlin S."/>
            <person name="Kingan S."/>
            <person name="Baybayan P."/>
            <person name="Concepcion G."/>
            <person name="Jordan M."/>
            <person name="Riva A."/>
            <person name="Barbazuk W."/>
            <person name="Harkins T."/>
        </authorList>
    </citation>
    <scope>NUCLEOTIDE SEQUENCE [LARGE SCALE GENOMIC DNA]</scope>
    <source>
        <strain evidence="3">cv. Jamaican Lion 4</strain>
        <tissue evidence="2">Leaf</tissue>
    </source>
</reference>
<gene>
    <name evidence="2" type="ORF">G4B88_018067</name>
</gene>